<dbReference type="RefSeq" id="WP_187017460.1">
    <property type="nucleotide sequence ID" value="NZ_JACRUK010000007.1"/>
</dbReference>
<sequence length="147" mass="16966">MYKLHLHKTLLIFLLPFLLLAQSQKKDGTKLTYDELKNLYFENDIKPKKQIEYAASYLKKAKSENNLVQKAKGYYLCSLLQEPKKAIVYLDSSIASSKNSNDIKFPAYAYSEKAYALQKQFKFKNAIDNFLLAEKIAKKTIPISITK</sequence>
<name>A0A923N145_9FLAO</name>
<reference evidence="2 3" key="1">
    <citation type="submission" date="2020-08" db="EMBL/GenBank/DDBJ databases">
        <title>Description of novel Flavobacterium F-392 isolate.</title>
        <authorList>
            <person name="Saticioglu I.B."/>
            <person name="Duman M."/>
            <person name="Altun S."/>
        </authorList>
    </citation>
    <scope>NUCLEOTIDE SEQUENCE [LARGE SCALE GENOMIC DNA]</scope>
    <source>
        <strain evidence="2 3">F-392</strain>
    </source>
</reference>
<keyword evidence="1" id="KW-0732">Signal</keyword>
<feature type="signal peptide" evidence="1">
    <location>
        <begin position="1"/>
        <end position="21"/>
    </location>
</feature>
<dbReference type="EMBL" id="JACRUL010000007">
    <property type="protein sequence ID" value="MBC5843788.1"/>
    <property type="molecule type" value="Genomic_DNA"/>
</dbReference>
<protein>
    <submittedName>
        <fullName evidence="2">Uncharacterized protein</fullName>
    </submittedName>
</protein>
<dbReference type="Proteomes" id="UP000641454">
    <property type="component" value="Unassembled WGS sequence"/>
</dbReference>
<proteinExistence type="predicted"/>
<accession>A0A923N145</accession>
<feature type="chain" id="PRO_5036769269" evidence="1">
    <location>
        <begin position="22"/>
        <end position="147"/>
    </location>
</feature>
<gene>
    <name evidence="2" type="ORF">H8R25_04970</name>
</gene>
<comment type="caution">
    <text evidence="2">The sequence shown here is derived from an EMBL/GenBank/DDBJ whole genome shotgun (WGS) entry which is preliminary data.</text>
</comment>
<dbReference type="AlphaFoldDB" id="A0A923N145"/>
<keyword evidence="3" id="KW-1185">Reference proteome</keyword>
<evidence type="ECO:0000313" key="2">
    <source>
        <dbReference type="EMBL" id="MBC5843788.1"/>
    </source>
</evidence>
<organism evidence="2 3">
    <name type="scientific">Flavobacterium muglaense</name>
    <dbReference type="NCBI Taxonomy" id="2764716"/>
    <lineage>
        <taxon>Bacteria</taxon>
        <taxon>Pseudomonadati</taxon>
        <taxon>Bacteroidota</taxon>
        <taxon>Flavobacteriia</taxon>
        <taxon>Flavobacteriales</taxon>
        <taxon>Flavobacteriaceae</taxon>
        <taxon>Flavobacterium</taxon>
    </lineage>
</organism>
<evidence type="ECO:0000313" key="3">
    <source>
        <dbReference type="Proteomes" id="UP000641454"/>
    </source>
</evidence>
<evidence type="ECO:0000256" key="1">
    <source>
        <dbReference type="SAM" id="SignalP"/>
    </source>
</evidence>